<dbReference type="InterPro" id="IPR012042">
    <property type="entry name" value="NeuTTM/CthTTM-like"/>
</dbReference>
<gene>
    <name evidence="3" type="ORF">PRECH8_08800</name>
</gene>
<sequence length="166" mass="19372">MALEVERKFLLTAYPDSLIQDGTIEVQKIQQIEQTYLALADGEELRIRRLTDVQTSASEYVLTYKKGYGMVREELEQPITGQLYDELMRISRLIPLTKERTTGRLPASDTIIEIDRYSHHPLVVVEVEFPNEVAARRFEPPSWFGPDISSDKRYSNKELWRRLNQI</sequence>
<evidence type="ECO:0000313" key="3">
    <source>
        <dbReference type="EMBL" id="GFR37584.1"/>
    </source>
</evidence>
<dbReference type="RefSeq" id="WP_200965873.1">
    <property type="nucleotide sequence ID" value="NZ_BMAQ01000006.1"/>
</dbReference>
<dbReference type="Gene3D" id="2.40.320.10">
    <property type="entry name" value="Hypothetical Protein Pfu-838710-001"/>
    <property type="match status" value="1"/>
</dbReference>
<dbReference type="PIRSF" id="PIRSF016487">
    <property type="entry name" value="CYTH_UCP016487"/>
    <property type="match status" value="1"/>
</dbReference>
<dbReference type="Pfam" id="PF01928">
    <property type="entry name" value="CYTH"/>
    <property type="match status" value="1"/>
</dbReference>
<dbReference type="EMBL" id="BMAQ01000006">
    <property type="protein sequence ID" value="GFR37584.1"/>
    <property type="molecule type" value="Genomic_DNA"/>
</dbReference>
<dbReference type="Proteomes" id="UP000654993">
    <property type="component" value="Unassembled WGS sequence"/>
</dbReference>
<protein>
    <submittedName>
        <fullName evidence="3">Adenylate cyclase</fullName>
    </submittedName>
</protein>
<evidence type="ECO:0000313" key="4">
    <source>
        <dbReference type="Proteomes" id="UP000654993"/>
    </source>
</evidence>
<accession>A0A916QEP4</accession>
<dbReference type="PROSITE" id="PS51707">
    <property type="entry name" value="CYTH"/>
    <property type="match status" value="1"/>
</dbReference>
<name>A0A916QEP4_9BACL</name>
<proteinExistence type="predicted"/>
<feature type="active site" description="Proton acceptor" evidence="1">
    <location>
        <position position="36"/>
    </location>
</feature>
<dbReference type="PANTHER" id="PTHR40114:SF1">
    <property type="entry name" value="SLR0698 PROTEIN"/>
    <property type="match status" value="1"/>
</dbReference>
<dbReference type="PANTHER" id="PTHR40114">
    <property type="entry name" value="SLR0698 PROTEIN"/>
    <property type="match status" value="1"/>
</dbReference>
<dbReference type="SMART" id="SM01118">
    <property type="entry name" value="CYTH"/>
    <property type="match status" value="1"/>
</dbReference>
<dbReference type="InterPro" id="IPR033469">
    <property type="entry name" value="CYTH-like_dom_sf"/>
</dbReference>
<dbReference type="SUPFAM" id="SSF55154">
    <property type="entry name" value="CYTH-like phosphatases"/>
    <property type="match status" value="1"/>
</dbReference>
<comment type="caution">
    <text evidence="3">The sequence shown here is derived from an EMBL/GenBank/DDBJ whole genome shotgun (WGS) entry which is preliminary data.</text>
</comment>
<reference evidence="3" key="1">
    <citation type="submission" date="2020-08" db="EMBL/GenBank/DDBJ databases">
        <authorList>
            <person name="Uke A."/>
            <person name="Chhe C."/>
            <person name="Baramee S."/>
            <person name="Kosugi A."/>
        </authorList>
    </citation>
    <scope>NUCLEOTIDE SEQUENCE</scope>
    <source>
        <strain evidence="3">DA-C8</strain>
    </source>
</reference>
<evidence type="ECO:0000259" key="2">
    <source>
        <dbReference type="PROSITE" id="PS51707"/>
    </source>
</evidence>
<keyword evidence="4" id="KW-1185">Reference proteome</keyword>
<organism evidence="3 4">
    <name type="scientific">Insulibacter thermoxylanivorax</name>
    <dbReference type="NCBI Taxonomy" id="2749268"/>
    <lineage>
        <taxon>Bacteria</taxon>
        <taxon>Bacillati</taxon>
        <taxon>Bacillota</taxon>
        <taxon>Bacilli</taxon>
        <taxon>Bacillales</taxon>
        <taxon>Paenibacillaceae</taxon>
        <taxon>Insulibacter</taxon>
    </lineage>
</organism>
<dbReference type="InterPro" id="IPR023577">
    <property type="entry name" value="CYTH_domain"/>
</dbReference>
<reference evidence="3" key="2">
    <citation type="journal article" date="2021" name="Data Brief">
        <title>Draft genome sequence data of the facultative, thermophilic, xylanolytic bacterium Paenibacillus sp. strain DA-C8.</title>
        <authorList>
            <person name="Chhe C."/>
            <person name="Uke A."/>
            <person name="Baramee S."/>
            <person name="Ungkulpasvich U."/>
            <person name="Tachaapaikoon C."/>
            <person name="Pason P."/>
            <person name="Waeonukul R."/>
            <person name="Ratanakhanokchai K."/>
            <person name="Kosugi A."/>
        </authorList>
    </citation>
    <scope>NUCLEOTIDE SEQUENCE</scope>
    <source>
        <strain evidence="3">DA-C8</strain>
    </source>
</reference>
<feature type="domain" description="CYTH" evidence="2">
    <location>
        <begin position="2"/>
        <end position="166"/>
    </location>
</feature>
<dbReference type="AlphaFoldDB" id="A0A916QEP4"/>
<evidence type="ECO:0000256" key="1">
    <source>
        <dbReference type="PIRSR" id="PIRSR016487-1"/>
    </source>
</evidence>